<name>A0AAQ3R743_9PEZI</name>
<keyword evidence="6 10" id="KW-1133">Transmembrane helix</keyword>
<evidence type="ECO:0000256" key="1">
    <source>
        <dbReference type="ARBA" id="ARBA00004477"/>
    </source>
</evidence>
<evidence type="ECO:0000256" key="4">
    <source>
        <dbReference type="ARBA" id="ARBA00022692"/>
    </source>
</evidence>
<comment type="function">
    <text evidence="9 10">Intramembrane glycolipid transporter that operates in the biosynthetic pathway of dolichol-linked oligosaccharides, the glycan precursors employed in protein asparagine (N)-glycosylation. The sequential addition of sugars to dolichol pyrophosphate produces dolichol-linked oligosaccharides containing fourteen sugars, including two GlcNAcs, nine mannoses and three glucoses. Once assembled, the oligosaccharide is transferred from the lipid to nascent proteins by oligosaccharyltransferases. The assembly of dolichol-linked oligosaccharides begins on the cytosolic side of the endoplasmic reticulum membrane and finishes in its lumen. RFT1 could mediate the translocation of the cytosolically oriented intermediate DolPP-GlcNAc2Man5, produced by ALG11, into the ER lumen where dolichol-linked oligosaccharides assembly continues. However, the intramembrane lipid transporter activity could not be confirmed in vitro.</text>
</comment>
<dbReference type="Pfam" id="PF04506">
    <property type="entry name" value="Rft-1"/>
    <property type="match status" value="1"/>
</dbReference>
<feature type="transmembrane region" description="Helical" evidence="10">
    <location>
        <begin position="408"/>
        <end position="430"/>
    </location>
</feature>
<feature type="transmembrane region" description="Helical" evidence="10">
    <location>
        <begin position="436"/>
        <end position="458"/>
    </location>
</feature>
<reference evidence="11 12" key="1">
    <citation type="submission" date="2023-11" db="EMBL/GenBank/DDBJ databases">
        <title>An acidophilic fungus is an integral part of prey digestion in a carnivorous sundew plant.</title>
        <authorList>
            <person name="Tsai I.J."/>
        </authorList>
    </citation>
    <scope>NUCLEOTIDE SEQUENCE [LARGE SCALE GENOMIC DNA]</scope>
    <source>
        <strain evidence="11">169a</strain>
    </source>
</reference>
<feature type="transmembrane region" description="Helical" evidence="10">
    <location>
        <begin position="376"/>
        <end position="396"/>
    </location>
</feature>
<comment type="similarity">
    <text evidence="3 10">Belongs to the RFT1 family.</text>
</comment>
<dbReference type="AlphaFoldDB" id="A0AAQ3R743"/>
<dbReference type="GO" id="GO:0005789">
    <property type="term" value="C:endoplasmic reticulum membrane"/>
    <property type="evidence" value="ECO:0007669"/>
    <property type="project" value="UniProtKB-SubCell"/>
</dbReference>
<feature type="transmembrane region" description="Helical" evidence="10">
    <location>
        <begin position="42"/>
        <end position="60"/>
    </location>
</feature>
<dbReference type="PANTHER" id="PTHR13117">
    <property type="entry name" value="ENDOPLASMIC RETICULUM MULTISPAN TRANSMEMBRANE PROTEIN-RELATED"/>
    <property type="match status" value="1"/>
</dbReference>
<proteinExistence type="inferred from homology"/>
<feature type="transmembrane region" description="Helical" evidence="10">
    <location>
        <begin position="470"/>
        <end position="487"/>
    </location>
</feature>
<organism evidence="11 12">
    <name type="scientific">Acrodontium crateriforme</name>
    <dbReference type="NCBI Taxonomy" id="150365"/>
    <lineage>
        <taxon>Eukaryota</taxon>
        <taxon>Fungi</taxon>
        <taxon>Dikarya</taxon>
        <taxon>Ascomycota</taxon>
        <taxon>Pezizomycotina</taxon>
        <taxon>Dothideomycetes</taxon>
        <taxon>Dothideomycetidae</taxon>
        <taxon>Mycosphaerellales</taxon>
        <taxon>Teratosphaeriaceae</taxon>
        <taxon>Acrodontium</taxon>
    </lineage>
</organism>
<gene>
    <name evidence="11" type="ORF">R9X50_00301700</name>
</gene>
<keyword evidence="7 10" id="KW-0472">Membrane</keyword>
<dbReference type="GO" id="GO:0006488">
    <property type="term" value="P:dolichol-linked oligosaccharide biosynthetic process"/>
    <property type="evidence" value="ECO:0007669"/>
    <property type="project" value="InterPro"/>
</dbReference>
<evidence type="ECO:0000256" key="5">
    <source>
        <dbReference type="ARBA" id="ARBA00022824"/>
    </source>
</evidence>
<dbReference type="PANTHER" id="PTHR13117:SF5">
    <property type="entry name" value="PROTEIN RFT1 HOMOLOG"/>
    <property type="match status" value="1"/>
</dbReference>
<protein>
    <recommendedName>
        <fullName evidence="8 10">Man(5)GlcNAc(2)-PP-dolichol translocation protein RFT1</fullName>
    </recommendedName>
</protein>
<evidence type="ECO:0000256" key="3">
    <source>
        <dbReference type="ARBA" id="ARBA00010288"/>
    </source>
</evidence>
<sequence length="534" mass="57441">MSDDAVSQSAKGATFLILLQIGSRAVTFALNQILLRFLSPELLGVGVQLELYIISTLYFSRESLRIATQRKSDGGVQAAINVSYLAIAAGLPIGAILAQMYLGMNYPDVPYLTTALRIGQVTAMIELFSEPAFVAVQQNMLYRTRAAAEATAVVIKTLATAGLVFWSHNQGLNLGVLPFAVGELAYSSTLTLVYLSQTAAVAQSKGFSLLPNAMKSSPSNRYFYSLFSTTLLSLSASLYLQTGIKWLLTEGDKLLIAVLSTLEDQGTYNLSANYGGLIARMLFRPIEDSSRNLFANLCTTSSTGADESKADLKKAQSDNSKKNINKAATILRDLLRVYSVASLVAFAVGPTAAPLLLQLVAGSRWTDSGAGDVLAVYTWCIPLLAVNGVSEAFVSATASTKELQYQSMWMGFFSAGFAASAYLFLSVLGLGAKGLVLANCVNMALRIIFNLGFARGYFQRNGVSFSLMDLVPNIYGMAAMAVVPSLLSRTHGLLGQYGLLGELVRVGAIGSSFAMFVLLTERRFLLNCYQRFRS</sequence>
<comment type="caution">
    <text evidence="10">Lacks conserved residue(s) required for the propagation of feature annotation.</text>
</comment>
<feature type="transmembrane region" description="Helical" evidence="10">
    <location>
        <begin position="81"/>
        <end position="102"/>
    </location>
</feature>
<keyword evidence="12" id="KW-1185">Reference proteome</keyword>
<evidence type="ECO:0000313" key="12">
    <source>
        <dbReference type="Proteomes" id="UP001303373"/>
    </source>
</evidence>
<dbReference type="GO" id="GO:0034203">
    <property type="term" value="P:glycolipid translocation"/>
    <property type="evidence" value="ECO:0007669"/>
    <property type="project" value="TreeGrafter"/>
</dbReference>
<evidence type="ECO:0000256" key="9">
    <source>
        <dbReference type="ARBA" id="ARBA00045912"/>
    </source>
</evidence>
<evidence type="ECO:0000256" key="8">
    <source>
        <dbReference type="ARBA" id="ARBA00044793"/>
    </source>
</evidence>
<evidence type="ECO:0000256" key="2">
    <source>
        <dbReference type="ARBA" id="ARBA00004922"/>
    </source>
</evidence>
<comment type="pathway">
    <text evidence="2">Protein modification; protein glycosylation.</text>
</comment>
<dbReference type="InterPro" id="IPR007594">
    <property type="entry name" value="RFT1"/>
</dbReference>
<keyword evidence="5 10" id="KW-0256">Endoplasmic reticulum</keyword>
<evidence type="ECO:0000256" key="6">
    <source>
        <dbReference type="ARBA" id="ARBA00022989"/>
    </source>
</evidence>
<evidence type="ECO:0000256" key="10">
    <source>
        <dbReference type="RuleBase" id="RU365067"/>
    </source>
</evidence>
<evidence type="ECO:0000313" key="11">
    <source>
        <dbReference type="EMBL" id="WPH00194.1"/>
    </source>
</evidence>
<keyword evidence="4 10" id="KW-0812">Transmembrane</keyword>
<comment type="subcellular location">
    <subcellularLocation>
        <location evidence="1 10">Endoplasmic reticulum membrane</location>
        <topology evidence="1 10">Multi-pass membrane protein</topology>
    </subcellularLocation>
</comment>
<feature type="transmembrane region" description="Helical" evidence="10">
    <location>
        <begin position="499"/>
        <end position="519"/>
    </location>
</feature>
<dbReference type="Proteomes" id="UP001303373">
    <property type="component" value="Chromosome 4"/>
</dbReference>
<feature type="transmembrane region" description="Helical" evidence="10">
    <location>
        <begin position="335"/>
        <end position="356"/>
    </location>
</feature>
<keyword evidence="10" id="KW-0813">Transport</keyword>
<accession>A0AAQ3R743</accession>
<evidence type="ECO:0000256" key="7">
    <source>
        <dbReference type="ARBA" id="ARBA00023136"/>
    </source>
</evidence>
<dbReference type="EMBL" id="CP138583">
    <property type="protein sequence ID" value="WPH00194.1"/>
    <property type="molecule type" value="Genomic_DNA"/>
</dbReference>